<proteinExistence type="predicted"/>
<dbReference type="InterPro" id="IPR036915">
    <property type="entry name" value="Cyclin-like_sf"/>
</dbReference>
<dbReference type="CDD" id="cd20558">
    <property type="entry name" value="CYCLIN_ScPCL7-like"/>
    <property type="match status" value="1"/>
</dbReference>
<dbReference type="PIRSF" id="PIRSF027110">
    <property type="entry name" value="PREG"/>
    <property type="match status" value="1"/>
</dbReference>
<keyword evidence="1" id="KW-0195">Cyclin</keyword>
<dbReference type="GO" id="GO:0000307">
    <property type="term" value="C:cyclin-dependent protein kinase holoenzyme complex"/>
    <property type="evidence" value="ECO:0007669"/>
    <property type="project" value="TreeGrafter"/>
</dbReference>
<feature type="non-terminal residue" evidence="2">
    <location>
        <position position="1"/>
    </location>
</feature>
<keyword evidence="3" id="KW-1185">Reference proteome</keyword>
<dbReference type="OrthoDB" id="337735at2759"/>
<reference evidence="3" key="1">
    <citation type="journal article" date="2018" name="Nat. Microbiol.">
        <title>Leveraging single-cell genomics to expand the fungal tree of life.</title>
        <authorList>
            <person name="Ahrendt S.R."/>
            <person name="Quandt C.A."/>
            <person name="Ciobanu D."/>
            <person name="Clum A."/>
            <person name="Salamov A."/>
            <person name="Andreopoulos B."/>
            <person name="Cheng J.F."/>
            <person name="Woyke T."/>
            <person name="Pelin A."/>
            <person name="Henrissat B."/>
            <person name="Reynolds N.K."/>
            <person name="Benny G.L."/>
            <person name="Smith M.E."/>
            <person name="James T.Y."/>
            <person name="Grigoriev I.V."/>
        </authorList>
    </citation>
    <scope>NUCLEOTIDE SEQUENCE [LARGE SCALE GENOMIC DNA]</scope>
    <source>
        <strain evidence="3">RSA 1356</strain>
    </source>
</reference>
<dbReference type="GO" id="GO:0019901">
    <property type="term" value="F:protein kinase binding"/>
    <property type="evidence" value="ECO:0007669"/>
    <property type="project" value="InterPro"/>
</dbReference>
<dbReference type="EMBL" id="KZ993243">
    <property type="protein sequence ID" value="RKP05150.1"/>
    <property type="molecule type" value="Genomic_DNA"/>
</dbReference>
<dbReference type="GO" id="GO:0005634">
    <property type="term" value="C:nucleus"/>
    <property type="evidence" value="ECO:0007669"/>
    <property type="project" value="TreeGrafter"/>
</dbReference>
<name>A0A4P9XIX5_9FUNG</name>
<dbReference type="Proteomes" id="UP000271241">
    <property type="component" value="Unassembled WGS sequence"/>
</dbReference>
<dbReference type="SUPFAM" id="SSF47954">
    <property type="entry name" value="Cyclin-like"/>
    <property type="match status" value="1"/>
</dbReference>
<dbReference type="AlphaFoldDB" id="A0A4P9XIX5"/>
<accession>A0A4P9XIX5</accession>
<evidence type="ECO:0000313" key="2">
    <source>
        <dbReference type="EMBL" id="RKP05150.1"/>
    </source>
</evidence>
<dbReference type="Pfam" id="PF08613">
    <property type="entry name" value="Cyclin"/>
    <property type="match status" value="1"/>
</dbReference>
<gene>
    <name evidence="2" type="ORF">THASP1DRAFT_2916</name>
</gene>
<dbReference type="GO" id="GO:0016538">
    <property type="term" value="F:cyclin-dependent protein serine/threonine kinase regulator activity"/>
    <property type="evidence" value="ECO:0007669"/>
    <property type="project" value="TreeGrafter"/>
</dbReference>
<protein>
    <submittedName>
        <fullName evidence="2">Cyclin-domain-containing protein</fullName>
    </submittedName>
</protein>
<evidence type="ECO:0000256" key="1">
    <source>
        <dbReference type="ARBA" id="ARBA00023127"/>
    </source>
</evidence>
<dbReference type="InterPro" id="IPR012389">
    <property type="entry name" value="Cyclin_P/U"/>
</dbReference>
<feature type="non-terminal residue" evidence="2">
    <location>
        <position position="160"/>
    </location>
</feature>
<dbReference type="STRING" id="78915.A0A4P9XIX5"/>
<sequence>LASCLAHILDRLVAYNDRIPLDPSRLTRFHSRAAPAISINDYLARIVRYTSLETACLLSILLYIDRVCAAHPTFTIASLTVHRFIIAAVTVSAKAICDTYCTNAHYAKVGGVSCTELNALELELLRMVEWRLFCQKDTLQRYYVNLVQQHPDYRLAAPPA</sequence>
<organism evidence="2 3">
    <name type="scientific">Thamnocephalis sphaerospora</name>
    <dbReference type="NCBI Taxonomy" id="78915"/>
    <lineage>
        <taxon>Eukaryota</taxon>
        <taxon>Fungi</taxon>
        <taxon>Fungi incertae sedis</taxon>
        <taxon>Zoopagomycota</taxon>
        <taxon>Zoopagomycotina</taxon>
        <taxon>Zoopagomycetes</taxon>
        <taxon>Zoopagales</taxon>
        <taxon>Sigmoideomycetaceae</taxon>
        <taxon>Thamnocephalis</taxon>
    </lineage>
</organism>
<evidence type="ECO:0000313" key="3">
    <source>
        <dbReference type="Proteomes" id="UP000271241"/>
    </source>
</evidence>
<dbReference type="PANTHER" id="PTHR15615:SF117">
    <property type="entry name" value="PHO85 CYCLIN PHO80"/>
    <property type="match status" value="1"/>
</dbReference>
<dbReference type="InterPro" id="IPR013922">
    <property type="entry name" value="Cyclin_PHO80-like"/>
</dbReference>
<dbReference type="Gene3D" id="1.10.472.10">
    <property type="entry name" value="Cyclin-like"/>
    <property type="match status" value="1"/>
</dbReference>
<dbReference type="PANTHER" id="PTHR15615">
    <property type="match status" value="1"/>
</dbReference>